<feature type="non-terminal residue" evidence="8">
    <location>
        <position position="878"/>
    </location>
</feature>
<feature type="domain" description="RRM" evidence="7">
    <location>
        <begin position="180"/>
        <end position="257"/>
    </location>
</feature>
<dbReference type="CDD" id="cd00590">
    <property type="entry name" value="RRM_SF"/>
    <property type="match status" value="2"/>
</dbReference>
<feature type="domain" description="RRM" evidence="7">
    <location>
        <begin position="265"/>
        <end position="335"/>
    </location>
</feature>
<comment type="similarity">
    <text evidence="1">Belongs to the PAIP2 family.</text>
</comment>
<feature type="region of interest" description="Disordered" evidence="6">
    <location>
        <begin position="1"/>
        <end position="53"/>
    </location>
</feature>
<evidence type="ECO:0000313" key="9">
    <source>
        <dbReference type="Proteomes" id="UP001562425"/>
    </source>
</evidence>
<dbReference type="GO" id="GO:0003723">
    <property type="term" value="F:RNA binding"/>
    <property type="evidence" value="ECO:0007669"/>
    <property type="project" value="UniProtKB-UniRule"/>
</dbReference>
<dbReference type="PROSITE" id="PS50102">
    <property type="entry name" value="RRM"/>
    <property type="match status" value="2"/>
</dbReference>
<dbReference type="SUPFAM" id="SSF54928">
    <property type="entry name" value="RNA-binding domain, RBD"/>
    <property type="match status" value="4"/>
</dbReference>
<dbReference type="PANTHER" id="PTHR13154:SF6">
    <property type="entry name" value="GEO05078P1"/>
    <property type="match status" value="1"/>
</dbReference>
<gene>
    <name evidence="8" type="ORF">pipiens_015281</name>
</gene>
<dbReference type="SMART" id="SM00360">
    <property type="entry name" value="RRM"/>
    <property type="match status" value="4"/>
</dbReference>
<dbReference type="InterPro" id="IPR009818">
    <property type="entry name" value="PAM2_motif"/>
</dbReference>
<evidence type="ECO:0000313" key="8">
    <source>
        <dbReference type="EMBL" id="KAL1378906.1"/>
    </source>
</evidence>
<sequence length="878" mass="98636">MRMKMPDHNIGSSSSGYAGGNGGNYSDSYDSDPDGYITPPNEDISGGPNYDEDFSEYMWMENEEEFDKQEMQRLEEEALMEQCIEAMLQDEIDAQEQQQDGQPKEDATESAKELCSALSTLQVTKDQKANVEKSTLNPLAAEFVPSVVPPANRSLFIDSNRIYVVSEAQISTARTMNRKQLVYVENVPPTTTEEQLVQYLEKSAPVLQVYFLKEKQCTKRSLAAFVRVASEADVPLLLARNQQNFRGKRLFMVPTDAPQQFQADLTIIVRNIHQKINEESLFDHFEDCGKITWLQVRTDDFAYIGFEDKTAVRHAMAKNNIPLKNSQLKVQILTRNVDIMIVNLDTLPNRMPELYRQLCQPVAPRANVGQQPEPMEQDPPLNQSQVKGKGSSSSNVLSKTNSKPVQAPKAPAVTNGQAAKPPQQTPVVETMDFTADDSNDFKADEMATDVEIVEDTVEIVDLDLDEVEIEEDTSTIPPIPSKYTQKPTDYMRAVKASELNLIDVELKSPGDRCAVWVNNIQPETRRLDIAKYMEQFGNVESFKVGTSKACFFTNWAKVIFCDEESADRAAEYFLHPFRGQYLFVLSCKKAVDEVPEKCFVIDYLSKYITYEDVVRAFKPVGEVFYMVRLYNNTSKVRIFFVKTVSAAKVLAIKTVDGCAIKVETFQKDMDLKIPKAKMLQYKESRDIITSKKAARIAKIYDVAKQEAHDRTNNRPGYVNPDVKKNPVEIIIHNVPKSVDDARITEFLKAVGEPTGIRRVPEPFDDLAEQVFVGFSTLSKALTAAQMSITETLGGFTPFVFTAWTVPAMKDDNTVKLRFEAGSNPTIQSIHDGMVVYGAVRYVSKTAADQAIVVFKWLNQGVQKATEVQQIGTVKVVNA</sequence>
<comment type="caution">
    <text evidence="8">The sequence shown here is derived from an EMBL/GenBank/DDBJ whole genome shotgun (WGS) entry which is preliminary data.</text>
</comment>
<organism evidence="8 9">
    <name type="scientific">Culex pipiens pipiens</name>
    <name type="common">Northern house mosquito</name>
    <dbReference type="NCBI Taxonomy" id="38569"/>
    <lineage>
        <taxon>Eukaryota</taxon>
        <taxon>Metazoa</taxon>
        <taxon>Ecdysozoa</taxon>
        <taxon>Arthropoda</taxon>
        <taxon>Hexapoda</taxon>
        <taxon>Insecta</taxon>
        <taxon>Pterygota</taxon>
        <taxon>Neoptera</taxon>
        <taxon>Endopterygota</taxon>
        <taxon>Diptera</taxon>
        <taxon>Nematocera</taxon>
        <taxon>Culicoidea</taxon>
        <taxon>Culicidae</taxon>
        <taxon>Culicinae</taxon>
        <taxon>Culicini</taxon>
        <taxon>Culex</taxon>
        <taxon>Culex</taxon>
    </lineage>
</organism>
<evidence type="ECO:0000256" key="2">
    <source>
        <dbReference type="ARBA" id="ARBA00022843"/>
    </source>
</evidence>
<accession>A0ABD1CR75</accession>
<feature type="region of interest" description="Disordered" evidence="6">
    <location>
        <begin position="366"/>
        <end position="427"/>
    </location>
</feature>
<keyword evidence="9" id="KW-1185">Reference proteome</keyword>
<keyword evidence="3" id="KW-0810">Translation regulation</keyword>
<dbReference type="InterPro" id="IPR000504">
    <property type="entry name" value="RRM_dom"/>
</dbReference>
<dbReference type="AlphaFoldDB" id="A0ABD1CR75"/>
<evidence type="ECO:0000256" key="3">
    <source>
        <dbReference type="ARBA" id="ARBA00022845"/>
    </source>
</evidence>
<dbReference type="InterPro" id="IPR040396">
    <property type="entry name" value="PAIP2-like"/>
</dbReference>
<dbReference type="Proteomes" id="UP001562425">
    <property type="component" value="Unassembled WGS sequence"/>
</dbReference>
<dbReference type="GO" id="GO:0006417">
    <property type="term" value="P:regulation of translation"/>
    <property type="evidence" value="ECO:0007669"/>
    <property type="project" value="UniProtKB-KW"/>
</dbReference>
<evidence type="ECO:0000256" key="1">
    <source>
        <dbReference type="ARBA" id="ARBA00006858"/>
    </source>
</evidence>
<proteinExistence type="inferred from homology"/>
<reference evidence="8 9" key="1">
    <citation type="submission" date="2024-05" db="EMBL/GenBank/DDBJ databases">
        <title>Culex pipiens pipiens assembly and annotation.</title>
        <authorList>
            <person name="Alout H."/>
            <person name="Durand T."/>
        </authorList>
    </citation>
    <scope>NUCLEOTIDE SEQUENCE [LARGE SCALE GENOMIC DNA]</scope>
    <source>
        <strain evidence="8">HA-2024</strain>
        <tissue evidence="8">Whole body</tissue>
    </source>
</reference>
<dbReference type="Pfam" id="PF00076">
    <property type="entry name" value="RRM_1"/>
    <property type="match status" value="2"/>
</dbReference>
<evidence type="ECO:0000256" key="6">
    <source>
        <dbReference type="SAM" id="MobiDB-lite"/>
    </source>
</evidence>
<feature type="compositionally biased region" description="Low complexity" evidence="6">
    <location>
        <begin position="383"/>
        <end position="403"/>
    </location>
</feature>
<evidence type="ECO:0000259" key="7">
    <source>
        <dbReference type="PROSITE" id="PS50102"/>
    </source>
</evidence>
<evidence type="ECO:0000256" key="4">
    <source>
        <dbReference type="ARBA" id="ARBA00022884"/>
    </source>
</evidence>
<protein>
    <recommendedName>
        <fullName evidence="7">RRM domain-containing protein</fullName>
    </recommendedName>
</protein>
<dbReference type="EMBL" id="JBEHCU010010013">
    <property type="protein sequence ID" value="KAL1378906.1"/>
    <property type="molecule type" value="Genomic_DNA"/>
</dbReference>
<dbReference type="Pfam" id="PF07145">
    <property type="entry name" value="PAM2"/>
    <property type="match status" value="1"/>
</dbReference>
<dbReference type="InterPro" id="IPR012677">
    <property type="entry name" value="Nucleotide-bd_a/b_plait_sf"/>
</dbReference>
<keyword evidence="4 5" id="KW-0694">RNA-binding</keyword>
<evidence type="ECO:0000256" key="5">
    <source>
        <dbReference type="PROSITE-ProRule" id="PRU00176"/>
    </source>
</evidence>
<name>A0ABD1CR75_CULPP</name>
<keyword evidence="2" id="KW-0832">Ubl conjugation</keyword>
<dbReference type="InterPro" id="IPR035979">
    <property type="entry name" value="RBD_domain_sf"/>
</dbReference>
<dbReference type="Gene3D" id="3.30.70.330">
    <property type="match status" value="3"/>
</dbReference>
<dbReference type="PANTHER" id="PTHR13154">
    <property type="entry name" value="POLYADENYLATE-BINDING PROTEIN-INTERACTING PROTEIN 2"/>
    <property type="match status" value="1"/>
</dbReference>